<feature type="domain" description="YqbQ/XkdQ" evidence="1">
    <location>
        <begin position="25"/>
        <end position="326"/>
    </location>
</feature>
<comment type="caution">
    <text evidence="2">The sequence shown here is derived from an EMBL/GenBank/DDBJ whole genome shotgun (WGS) entry which is preliminary data.</text>
</comment>
<proteinExistence type="predicted"/>
<reference evidence="2 3" key="1">
    <citation type="journal article" date="2007" name="Int. J. Syst. Evol. Microbiol.">
        <title>Paenibacillus ginsengarvi sp. nov., isolated from soil from ginseng cultivation.</title>
        <authorList>
            <person name="Yoon M.H."/>
            <person name="Ten L.N."/>
            <person name="Im W.T."/>
        </authorList>
    </citation>
    <scope>NUCLEOTIDE SEQUENCE [LARGE SCALE GENOMIC DNA]</scope>
    <source>
        <strain evidence="2 3">KCTC 13059</strain>
    </source>
</reference>
<keyword evidence="3" id="KW-1185">Reference proteome</keyword>
<gene>
    <name evidence="2" type="ORF">D7M11_05895</name>
</gene>
<evidence type="ECO:0000313" key="2">
    <source>
        <dbReference type="EMBL" id="RKN85865.1"/>
    </source>
</evidence>
<protein>
    <recommendedName>
        <fullName evidence="1">YqbQ/XkdQ domain-containing protein</fullName>
    </recommendedName>
</protein>
<evidence type="ECO:0000313" key="3">
    <source>
        <dbReference type="Proteomes" id="UP000282311"/>
    </source>
</evidence>
<dbReference type="RefSeq" id="WP_120746233.1">
    <property type="nucleotide sequence ID" value="NZ_RBAH01000003.1"/>
</dbReference>
<dbReference type="Pfam" id="PF24032">
    <property type="entry name" value="YQBQ"/>
    <property type="match status" value="1"/>
</dbReference>
<dbReference type="Proteomes" id="UP000282311">
    <property type="component" value="Unassembled WGS sequence"/>
</dbReference>
<dbReference type="EMBL" id="RBAH01000003">
    <property type="protein sequence ID" value="RKN85865.1"/>
    <property type="molecule type" value="Genomic_DNA"/>
</dbReference>
<dbReference type="SUPFAM" id="SSF69279">
    <property type="entry name" value="Phage tail proteins"/>
    <property type="match status" value="1"/>
</dbReference>
<accession>A0A3B0CJN5</accession>
<name>A0A3B0CJN5_9BACL</name>
<sequence>MLLRIGIDNKNGNVWDISGIVTELSYQTSRWGKASVLEFTILSGGPGIWNENVGFTFQMGDIVSVRTDAGEAVFYGFIFTIESGSGEETKFTAYDQLRYLMNNYGYVLADVTATQVVQQIAADFQLSIGNLADTKYVIPTLVEDNQKLMDIICKALTLTVHSTGELYVLYDDFGSLTLQDTRDRALDIVLGDTSLLYDFTIKRSIDDSANSIILYRQNKETGKREAYPRTDDDRIRSWGLLQLYEELNDEKMNKAQIEERLTTMLALKSRAMSTFQINAIGDIRVRAGVYIWINIAEIGVNLRPFLVNECKHSFSGNEHTMRLELEGVLNDEFVGGS</sequence>
<evidence type="ECO:0000259" key="1">
    <source>
        <dbReference type="Pfam" id="PF24032"/>
    </source>
</evidence>
<organism evidence="2 3">
    <name type="scientific">Paenibacillus ginsengarvi</name>
    <dbReference type="NCBI Taxonomy" id="400777"/>
    <lineage>
        <taxon>Bacteria</taxon>
        <taxon>Bacillati</taxon>
        <taxon>Bacillota</taxon>
        <taxon>Bacilli</taxon>
        <taxon>Bacillales</taxon>
        <taxon>Paenibacillaceae</taxon>
        <taxon>Paenibacillus</taxon>
    </lineage>
</organism>
<dbReference type="OrthoDB" id="1698671at2"/>
<dbReference type="AlphaFoldDB" id="A0A3B0CJN5"/>
<dbReference type="InterPro" id="IPR056937">
    <property type="entry name" value="YqbQ/XkdQ"/>
</dbReference>